<accession>A0ABQ1ENR5</accession>
<dbReference type="InterPro" id="IPR036390">
    <property type="entry name" value="WH_DNA-bd_sf"/>
</dbReference>
<protein>
    <submittedName>
        <fullName evidence="4">Transcriptional regulator</fullName>
    </submittedName>
</protein>
<evidence type="ECO:0000256" key="1">
    <source>
        <dbReference type="ARBA" id="ARBA00002486"/>
    </source>
</evidence>
<reference evidence="5" key="1">
    <citation type="journal article" date="2019" name="Int. J. Syst. Evol. Microbiol.">
        <title>The Global Catalogue of Microorganisms (GCM) 10K type strain sequencing project: providing services to taxonomists for standard genome sequencing and annotation.</title>
        <authorList>
            <consortium name="The Broad Institute Genomics Platform"/>
            <consortium name="The Broad Institute Genome Sequencing Center for Infectious Disease"/>
            <person name="Wu L."/>
            <person name="Ma J."/>
        </authorList>
    </citation>
    <scope>NUCLEOTIDE SEQUENCE [LARGE SCALE GENOMIC DNA]</scope>
    <source>
        <strain evidence="5">CGMCC 1.15043</strain>
    </source>
</reference>
<keyword evidence="3" id="KW-0859">Xylose metabolism</keyword>
<evidence type="ECO:0000256" key="2">
    <source>
        <dbReference type="ARBA" id="ARBA00006479"/>
    </source>
</evidence>
<dbReference type="PROSITE" id="PS01125">
    <property type="entry name" value="ROK"/>
    <property type="match status" value="1"/>
</dbReference>
<dbReference type="EMBL" id="BMHE01000011">
    <property type="protein sequence ID" value="GFZ80291.1"/>
    <property type="molecule type" value="Genomic_DNA"/>
</dbReference>
<organism evidence="4 5">
    <name type="scientific">Paenibacillus marchantiophytorum</name>
    <dbReference type="NCBI Taxonomy" id="1619310"/>
    <lineage>
        <taxon>Bacteria</taxon>
        <taxon>Bacillati</taxon>
        <taxon>Bacillota</taxon>
        <taxon>Bacilli</taxon>
        <taxon>Bacillales</taxon>
        <taxon>Paenibacillaceae</taxon>
        <taxon>Paenibacillus</taxon>
    </lineage>
</organism>
<dbReference type="InterPro" id="IPR036388">
    <property type="entry name" value="WH-like_DNA-bd_sf"/>
</dbReference>
<dbReference type="InterPro" id="IPR049874">
    <property type="entry name" value="ROK_cs"/>
</dbReference>
<keyword evidence="3" id="KW-0119">Carbohydrate metabolism</keyword>
<evidence type="ECO:0000256" key="3">
    <source>
        <dbReference type="ARBA" id="ARBA00022629"/>
    </source>
</evidence>
<comment type="similarity">
    <text evidence="2">Belongs to the ROK (NagC/XylR) family.</text>
</comment>
<sequence length="402" mass="43380">MDHIRKVVDQKGSKTTIIQILRVYGTMSRIELANQTDLSRATISISIQELIELGLAQETELRQSTGGRPPTNLSLVPGSHLVLGADLNQQGWMLGAFDLLGNTIDSRRIAVSPLTQEAAYRALIDELPAFISNLGKSHIIPLLGIAMPGIVDSHQGILRSSAVLGWQQVEWAKLFEKELGWQTALLNRSRARGLSECRYGAGKHYNHMIYIGIDAGIGAGIYVNRELIHGANGGAGEIGHTTVTENGPLCPCGNTGCLQTVATSQAIELEARKQLRLGATSSLQLQPDFDLQLLRAEHLCQAAENGDVFSEQIIHKAAAYLGTALANLVNLLNPEAIILGGPIPKDSFLYVKIAETVMRQRAMSTLSKSTDVKIGQFKDIGGALGAANFVLDKHLSFSHLTP</sequence>
<dbReference type="SUPFAM" id="SSF53067">
    <property type="entry name" value="Actin-like ATPase domain"/>
    <property type="match status" value="2"/>
</dbReference>
<dbReference type="Proteomes" id="UP000615455">
    <property type="component" value="Unassembled WGS sequence"/>
</dbReference>
<dbReference type="PANTHER" id="PTHR18964:SF149">
    <property type="entry name" value="BIFUNCTIONAL UDP-N-ACETYLGLUCOSAMINE 2-EPIMERASE_N-ACETYLMANNOSAMINE KINASE"/>
    <property type="match status" value="1"/>
</dbReference>
<gene>
    <name evidence="4" type="ORF">GCM10008018_27390</name>
</gene>
<evidence type="ECO:0000313" key="5">
    <source>
        <dbReference type="Proteomes" id="UP000615455"/>
    </source>
</evidence>
<dbReference type="InterPro" id="IPR000600">
    <property type="entry name" value="ROK"/>
</dbReference>
<evidence type="ECO:0000313" key="4">
    <source>
        <dbReference type="EMBL" id="GFZ80291.1"/>
    </source>
</evidence>
<comment type="caution">
    <text evidence="4">The sequence shown here is derived from an EMBL/GenBank/DDBJ whole genome shotgun (WGS) entry which is preliminary data.</text>
</comment>
<dbReference type="Gene3D" id="3.30.420.40">
    <property type="match status" value="2"/>
</dbReference>
<dbReference type="RefSeq" id="WP_189012407.1">
    <property type="nucleotide sequence ID" value="NZ_BMHE01000011.1"/>
</dbReference>
<name>A0ABQ1ENR5_9BACL</name>
<dbReference type="SUPFAM" id="SSF46785">
    <property type="entry name" value="Winged helix' DNA-binding domain"/>
    <property type="match status" value="1"/>
</dbReference>
<dbReference type="PANTHER" id="PTHR18964">
    <property type="entry name" value="ROK (REPRESSOR, ORF, KINASE) FAMILY"/>
    <property type="match status" value="1"/>
</dbReference>
<comment type="function">
    <text evidence="1">Transcriptional repressor of xylose-utilizing enzymes.</text>
</comment>
<dbReference type="Pfam" id="PF00480">
    <property type="entry name" value="ROK"/>
    <property type="match status" value="1"/>
</dbReference>
<dbReference type="InterPro" id="IPR043129">
    <property type="entry name" value="ATPase_NBD"/>
</dbReference>
<dbReference type="Gene3D" id="1.10.10.10">
    <property type="entry name" value="Winged helix-like DNA-binding domain superfamily/Winged helix DNA-binding domain"/>
    <property type="match status" value="1"/>
</dbReference>
<keyword evidence="5" id="KW-1185">Reference proteome</keyword>
<proteinExistence type="inferred from homology"/>